<reference evidence="3" key="1">
    <citation type="journal article" date="2019" name="Int. J. Syst. Evol. Microbiol.">
        <title>The Global Catalogue of Microorganisms (GCM) 10K type strain sequencing project: providing services to taxonomists for standard genome sequencing and annotation.</title>
        <authorList>
            <consortium name="The Broad Institute Genomics Platform"/>
            <consortium name="The Broad Institute Genome Sequencing Center for Infectious Disease"/>
            <person name="Wu L."/>
            <person name="Ma J."/>
        </authorList>
    </citation>
    <scope>NUCLEOTIDE SEQUENCE [LARGE SCALE GENOMIC DNA]</scope>
    <source>
        <strain evidence="3">JCM 31696</strain>
    </source>
</reference>
<accession>A0ABW3CGI1</accession>
<protein>
    <submittedName>
        <fullName evidence="2">ABC transporter permease</fullName>
    </submittedName>
</protein>
<feature type="non-terminal residue" evidence="2">
    <location>
        <position position="1"/>
    </location>
</feature>
<dbReference type="PANTHER" id="PTHR43229:SF2">
    <property type="entry name" value="NODULATION PROTEIN J"/>
    <property type="match status" value="1"/>
</dbReference>
<keyword evidence="1" id="KW-0472">Membrane</keyword>
<sequence length="102" mass="10958">AMAALSATIGLLARTADAASGFTFFVLFLPYPSSAFVPVETMPSWMHGFAENQPATPIIESIRGFLLDQPVGNSPWIALAWCAGFLLIALTVSGPLFRKRTQ</sequence>
<gene>
    <name evidence="2" type="ORF">ACFQ07_12420</name>
</gene>
<keyword evidence="3" id="KW-1185">Reference proteome</keyword>
<feature type="transmembrane region" description="Helical" evidence="1">
    <location>
        <begin position="76"/>
        <end position="97"/>
    </location>
</feature>
<evidence type="ECO:0000313" key="3">
    <source>
        <dbReference type="Proteomes" id="UP001597083"/>
    </source>
</evidence>
<keyword evidence="1" id="KW-1133">Transmembrane helix</keyword>
<comment type="caution">
    <text evidence="2">The sequence shown here is derived from an EMBL/GenBank/DDBJ whole genome shotgun (WGS) entry which is preliminary data.</text>
</comment>
<dbReference type="EMBL" id="JBHTIR010001832">
    <property type="protein sequence ID" value="MFD0853035.1"/>
    <property type="molecule type" value="Genomic_DNA"/>
</dbReference>
<proteinExistence type="predicted"/>
<evidence type="ECO:0000256" key="1">
    <source>
        <dbReference type="SAM" id="Phobius"/>
    </source>
</evidence>
<organism evidence="2 3">
    <name type="scientific">Actinomadura adrarensis</name>
    <dbReference type="NCBI Taxonomy" id="1819600"/>
    <lineage>
        <taxon>Bacteria</taxon>
        <taxon>Bacillati</taxon>
        <taxon>Actinomycetota</taxon>
        <taxon>Actinomycetes</taxon>
        <taxon>Streptosporangiales</taxon>
        <taxon>Thermomonosporaceae</taxon>
        <taxon>Actinomadura</taxon>
    </lineage>
</organism>
<keyword evidence="1" id="KW-0812">Transmembrane</keyword>
<dbReference type="PANTHER" id="PTHR43229">
    <property type="entry name" value="NODULATION PROTEIN J"/>
    <property type="match status" value="1"/>
</dbReference>
<evidence type="ECO:0000313" key="2">
    <source>
        <dbReference type="EMBL" id="MFD0853035.1"/>
    </source>
</evidence>
<dbReference type="Proteomes" id="UP001597083">
    <property type="component" value="Unassembled WGS sequence"/>
</dbReference>
<name>A0ABW3CGI1_9ACTN</name>
<dbReference type="InterPro" id="IPR051784">
    <property type="entry name" value="Nod_factor_ABC_transporter"/>
</dbReference>